<feature type="domain" description="Tail sheath protein C-terminal" evidence="3">
    <location>
        <begin position="640"/>
        <end position="747"/>
    </location>
</feature>
<gene>
    <name evidence="4" type="ORF">GCM10017790_08340</name>
</gene>
<organism evidence="4 5">
    <name type="scientific">Amycolatopsis oliviviridis</name>
    <dbReference type="NCBI Taxonomy" id="1471590"/>
    <lineage>
        <taxon>Bacteria</taxon>
        <taxon>Bacillati</taxon>
        <taxon>Actinomycetota</taxon>
        <taxon>Actinomycetes</taxon>
        <taxon>Pseudonocardiales</taxon>
        <taxon>Pseudonocardiaceae</taxon>
        <taxon>Amycolatopsis</taxon>
    </lineage>
</organism>
<dbReference type="RefSeq" id="WP_191251863.1">
    <property type="nucleotide sequence ID" value="NZ_BNAY01000001.1"/>
</dbReference>
<name>A0ABQ3LB30_9PSEU</name>
<dbReference type="InterPro" id="IPR052042">
    <property type="entry name" value="Tail_sheath_structural"/>
</dbReference>
<proteinExistence type="inferred from homology"/>
<dbReference type="Gene3D" id="3.40.50.11780">
    <property type="match status" value="2"/>
</dbReference>
<dbReference type="PANTHER" id="PTHR35861:SF1">
    <property type="entry name" value="PHAGE TAIL SHEATH PROTEIN"/>
    <property type="match status" value="1"/>
</dbReference>
<comment type="similarity">
    <text evidence="1">Belongs to the myoviridae tail sheath protein family.</text>
</comment>
<dbReference type="Proteomes" id="UP000635387">
    <property type="component" value="Unassembled WGS sequence"/>
</dbReference>
<comment type="caution">
    <text evidence="4">The sequence shown here is derived from an EMBL/GenBank/DDBJ whole genome shotgun (WGS) entry which is preliminary data.</text>
</comment>
<dbReference type="Pfam" id="PF04984">
    <property type="entry name" value="Phage_sheath_1"/>
    <property type="match status" value="1"/>
</dbReference>
<dbReference type="InterPro" id="IPR020287">
    <property type="entry name" value="Tail_sheath_C"/>
</dbReference>
<sequence>MPEYLSPGVYVEEVDAGPRPIAGVSTSTAGMVGVTQRGPTTGKPKLVTNFLEFQTTFGGFLPEPPPAIRDAWAENPTEGGRWWLFPLAVKGFFDNGGQRLYVKRVFSRGAQAASGTLGSGLVSPITQDAAAGATTLQLGHLVGFTGTDDITVFRGSDNVPIGPAKITAYDVTTGRVVLNTGLQAEVKTARGDYVQKGARDATPSLRFSASSPGSWGKGAQVRISPAVSASLPVLPDPNEGPLFVTALAADAAKDAVSIEVNEVTGLDPDPLPDDVWVLINERRFKVTVAQPANGRVTLTFPAGTAHAPWKTGLTVRRVRRAGAGAGRELRISGSSRLYAGAVTQLDTGDKLTPLHVVSIGSDDVVTFDANTPDLVFETARLQLIESTVDTRFADPGGGSVTETFRNLRLTGDGPGTVVGTLASRSQLVLATTLTGLSTDPAKFPTPGKGSWLPLADDGDDAYGGLTVGDFVGTDGGSGKRTGIVALEDIDEISICAVPGVWSGTVESALVTHCEQLKDRFAVLDPKDGLDIEGIQTFREPFDTKYAALYYPWLVVNDPSTNQFVEAPPSGHMAGIYARTDTERGVHKAPANAVIRGIRTPGGIAQDVAKRQQDLLNPKGINALRFFPNLGQRVWGARTLSSDSSWKYINVRRLFLFLEESIDEGTQWVVFEPNDEALWALVRQTVTNFLTTVWRSGALFGATADEAFFVRCDRSTMTDDDIANGRLICVIGVAPVFPAEFVIFRIQQKTREPELV</sequence>
<dbReference type="PANTHER" id="PTHR35861">
    <property type="match status" value="1"/>
</dbReference>
<reference evidence="5" key="1">
    <citation type="journal article" date="2019" name="Int. J. Syst. Evol. Microbiol.">
        <title>The Global Catalogue of Microorganisms (GCM) 10K type strain sequencing project: providing services to taxonomists for standard genome sequencing and annotation.</title>
        <authorList>
            <consortium name="The Broad Institute Genomics Platform"/>
            <consortium name="The Broad Institute Genome Sequencing Center for Infectious Disease"/>
            <person name="Wu L."/>
            <person name="Ma J."/>
        </authorList>
    </citation>
    <scope>NUCLEOTIDE SEQUENCE [LARGE SCALE GENOMIC DNA]</scope>
    <source>
        <strain evidence="5">CGMCC 4.7683</strain>
    </source>
</reference>
<evidence type="ECO:0000259" key="2">
    <source>
        <dbReference type="Pfam" id="PF04984"/>
    </source>
</evidence>
<dbReference type="EMBL" id="BNAY01000001">
    <property type="protein sequence ID" value="GHH04944.1"/>
    <property type="molecule type" value="Genomic_DNA"/>
</dbReference>
<evidence type="ECO:0000256" key="1">
    <source>
        <dbReference type="ARBA" id="ARBA00008005"/>
    </source>
</evidence>
<dbReference type="Pfam" id="PF17482">
    <property type="entry name" value="Phage_sheath_1C"/>
    <property type="match status" value="1"/>
</dbReference>
<evidence type="ECO:0008006" key="6">
    <source>
        <dbReference type="Google" id="ProtNLM"/>
    </source>
</evidence>
<evidence type="ECO:0000259" key="3">
    <source>
        <dbReference type="Pfam" id="PF17482"/>
    </source>
</evidence>
<evidence type="ECO:0000313" key="5">
    <source>
        <dbReference type="Proteomes" id="UP000635387"/>
    </source>
</evidence>
<keyword evidence="5" id="KW-1185">Reference proteome</keyword>
<dbReference type="InterPro" id="IPR035089">
    <property type="entry name" value="Phage_sheath_subtilisin"/>
</dbReference>
<feature type="domain" description="Tail sheath protein subtilisin-like" evidence="2">
    <location>
        <begin position="497"/>
        <end position="639"/>
    </location>
</feature>
<protein>
    <recommendedName>
        <fullName evidence="6">Phage tail protein</fullName>
    </recommendedName>
</protein>
<accession>A0ABQ3LB30</accession>
<evidence type="ECO:0000313" key="4">
    <source>
        <dbReference type="EMBL" id="GHH04944.1"/>
    </source>
</evidence>